<evidence type="ECO:0000313" key="5">
    <source>
        <dbReference type="EMBL" id="KAB2390059.1"/>
    </source>
</evidence>
<keyword evidence="3" id="KW-0560">Oxidoreductase</keyword>
<accession>A0A6L3W527</accession>
<dbReference type="InterPro" id="IPR005107">
    <property type="entry name" value="CO_DH_flav_C"/>
</dbReference>
<dbReference type="SMART" id="SM01092">
    <property type="entry name" value="CO_deh_flav_C"/>
    <property type="match status" value="1"/>
</dbReference>
<dbReference type="PANTHER" id="PTHR42659">
    <property type="entry name" value="XANTHINE DEHYDROGENASE SUBUNIT C-RELATED"/>
    <property type="match status" value="1"/>
</dbReference>
<dbReference type="SUPFAM" id="SSF56176">
    <property type="entry name" value="FAD-binding/transporter-associated domain-like"/>
    <property type="match status" value="1"/>
</dbReference>
<dbReference type="Gene3D" id="3.30.465.10">
    <property type="match status" value="1"/>
</dbReference>
<reference evidence="5 6" key="1">
    <citation type="submission" date="2019-09" db="EMBL/GenBank/DDBJ databases">
        <title>Actinomadura physcomitrii sp. nov., a novel actinomycete isolated from moss [Physcomitrium sphaericum (Ludw) Fuernr].</title>
        <authorList>
            <person name="Liu C."/>
            <person name="Zhuang X."/>
        </authorList>
    </citation>
    <scope>NUCLEOTIDE SEQUENCE [LARGE SCALE GENOMIC DNA]</scope>
    <source>
        <strain evidence="5 6">CYP1-1B</strain>
    </source>
</reference>
<dbReference type="SUPFAM" id="SSF55447">
    <property type="entry name" value="CO dehydrogenase flavoprotein C-terminal domain-like"/>
    <property type="match status" value="1"/>
</dbReference>
<keyword evidence="2" id="KW-0274">FAD</keyword>
<gene>
    <name evidence="5" type="ORF">F9B16_01525</name>
</gene>
<evidence type="ECO:0000256" key="1">
    <source>
        <dbReference type="ARBA" id="ARBA00022630"/>
    </source>
</evidence>
<dbReference type="InterPro" id="IPR002346">
    <property type="entry name" value="Mopterin_DH_FAD-bd"/>
</dbReference>
<keyword evidence="6" id="KW-1185">Reference proteome</keyword>
<dbReference type="Gene3D" id="3.30.390.50">
    <property type="entry name" value="CO dehydrogenase flavoprotein, C-terminal domain"/>
    <property type="match status" value="1"/>
</dbReference>
<dbReference type="OrthoDB" id="9793944at2"/>
<evidence type="ECO:0000256" key="2">
    <source>
        <dbReference type="ARBA" id="ARBA00022827"/>
    </source>
</evidence>
<name>A0A6L3W527_9ACTN</name>
<keyword evidence="1" id="KW-0285">Flavoprotein</keyword>
<dbReference type="InterPro" id="IPR016166">
    <property type="entry name" value="FAD-bd_PCMH"/>
</dbReference>
<dbReference type="GO" id="GO:0016491">
    <property type="term" value="F:oxidoreductase activity"/>
    <property type="evidence" value="ECO:0007669"/>
    <property type="project" value="UniProtKB-KW"/>
</dbReference>
<dbReference type="Pfam" id="PF00941">
    <property type="entry name" value="FAD_binding_5"/>
    <property type="match status" value="1"/>
</dbReference>
<evidence type="ECO:0000313" key="6">
    <source>
        <dbReference type="Proteomes" id="UP000483004"/>
    </source>
</evidence>
<protein>
    <submittedName>
        <fullName evidence="5">Xanthine dehydrogenase family protein subunit M</fullName>
    </submittedName>
</protein>
<dbReference type="Proteomes" id="UP000483004">
    <property type="component" value="Unassembled WGS sequence"/>
</dbReference>
<dbReference type="PANTHER" id="PTHR42659:SF2">
    <property type="entry name" value="XANTHINE DEHYDROGENASE SUBUNIT C-RELATED"/>
    <property type="match status" value="1"/>
</dbReference>
<dbReference type="InterPro" id="IPR016167">
    <property type="entry name" value="FAD-bd_PCMH_sub1"/>
</dbReference>
<dbReference type="InterPro" id="IPR016169">
    <property type="entry name" value="FAD-bd_PCMH_sub2"/>
</dbReference>
<proteinExistence type="predicted"/>
<dbReference type="InterPro" id="IPR051312">
    <property type="entry name" value="Diverse_Substr_Oxidored"/>
</dbReference>
<dbReference type="AlphaFoldDB" id="A0A6L3W527"/>
<evidence type="ECO:0000259" key="4">
    <source>
        <dbReference type="PROSITE" id="PS51387"/>
    </source>
</evidence>
<dbReference type="EMBL" id="WBMR01000002">
    <property type="protein sequence ID" value="KAB2390059.1"/>
    <property type="molecule type" value="Genomic_DNA"/>
</dbReference>
<dbReference type="Pfam" id="PF03450">
    <property type="entry name" value="CO_deh_flav_C"/>
    <property type="match status" value="1"/>
</dbReference>
<dbReference type="PROSITE" id="PS51387">
    <property type="entry name" value="FAD_PCMH"/>
    <property type="match status" value="1"/>
</dbReference>
<dbReference type="InterPro" id="IPR036318">
    <property type="entry name" value="FAD-bd_PCMH-like_sf"/>
</dbReference>
<organism evidence="5 6">
    <name type="scientific">Actinomadura montaniterrae</name>
    <dbReference type="NCBI Taxonomy" id="1803903"/>
    <lineage>
        <taxon>Bacteria</taxon>
        <taxon>Bacillati</taxon>
        <taxon>Actinomycetota</taxon>
        <taxon>Actinomycetes</taxon>
        <taxon>Streptosporangiales</taxon>
        <taxon>Thermomonosporaceae</taxon>
        <taxon>Actinomadura</taxon>
    </lineage>
</organism>
<dbReference type="Gene3D" id="3.30.43.10">
    <property type="entry name" value="Uridine Diphospho-n-acetylenolpyruvylglucosamine Reductase, domain 2"/>
    <property type="match status" value="1"/>
</dbReference>
<dbReference type="InterPro" id="IPR036683">
    <property type="entry name" value="CO_DH_flav_C_dom_sf"/>
</dbReference>
<sequence length="310" mass="32695">MAYLPPTTTEVPTLEYGHLKSPGAFEHHVPTTLEEAVALLAELGEDAKAIAGGQSLVPMLVRRMAVFGHLVDLRYVPGLRGIERRNGSLWIGAGTTQAAIQWSGEVSGAVPLLARATPLIGHFRIRSRGTIGGSLAHADAAAEYPAVALALDARLETFSPRGRRTIPATLFFTGLWSTDLAEDELLTGITFPVRSARSGFAVEEFARRYEDFALAGAAVAVELDEDARIRRCGIGLFGLGPTARRAPAAEAAATGGEAAAIDAADVGRTAMSELASVPSDLHGSAAYRTRVGAVMVARAWRRAVEEAKGD</sequence>
<dbReference type="GO" id="GO:0071949">
    <property type="term" value="F:FAD binding"/>
    <property type="evidence" value="ECO:0007669"/>
    <property type="project" value="InterPro"/>
</dbReference>
<comment type="caution">
    <text evidence="5">The sequence shown here is derived from an EMBL/GenBank/DDBJ whole genome shotgun (WGS) entry which is preliminary data.</text>
</comment>
<feature type="domain" description="FAD-binding PCMH-type" evidence="4">
    <location>
        <begin position="20"/>
        <end position="196"/>
    </location>
</feature>
<evidence type="ECO:0000256" key="3">
    <source>
        <dbReference type="ARBA" id="ARBA00023002"/>
    </source>
</evidence>